<evidence type="ECO:0000256" key="2">
    <source>
        <dbReference type="ARBA" id="ARBA00022481"/>
    </source>
</evidence>
<comment type="caution">
    <text evidence="7">The sequence shown here is derived from an EMBL/GenBank/DDBJ whole genome shotgun (WGS) entry which is preliminary data.</text>
</comment>
<dbReference type="PANTHER" id="PTHR30093:SF44">
    <property type="entry name" value="TYPE II SECRETION SYSTEM CORE PROTEIN G"/>
    <property type="match status" value="1"/>
</dbReference>
<comment type="subcellular location">
    <subcellularLocation>
        <location evidence="1">Membrane</location>
        <topology evidence="1">Single-pass membrane protein</topology>
    </subcellularLocation>
</comment>
<keyword evidence="3 6" id="KW-0812">Transmembrane</keyword>
<keyword evidence="2" id="KW-0488">Methylation</keyword>
<feature type="transmembrane region" description="Helical" evidence="6">
    <location>
        <begin position="27"/>
        <end position="49"/>
    </location>
</feature>
<organism evidence="7 8">
    <name type="scientific">Candidatus Wirthbacteria bacterium CG2_30_54_11</name>
    <dbReference type="NCBI Taxonomy" id="1817892"/>
    <lineage>
        <taxon>Bacteria</taxon>
        <taxon>Candidatus Wirthbacteria</taxon>
    </lineage>
</organism>
<dbReference type="GO" id="GO:0015628">
    <property type="term" value="P:protein secretion by the type II secretion system"/>
    <property type="evidence" value="ECO:0007669"/>
    <property type="project" value="InterPro"/>
</dbReference>
<sequence length="179" mass="20091">MIWNSSTENSRSARARAKQQSERGFSLIELLVVMSIVGLMSSVILVNLTKSTRKSRDARRKNDIAQLQKAIQLYFDDKRVFPPNADNDGAGWDESNDGSFLDTLVSSGYLKQQIVDPRNTATYSYSYQLYNQGSTNCTSTFYILGVRKFENDPALGGNAQCPGGQDWDTLFDYVMQISE</sequence>
<dbReference type="EMBL" id="MNZT01000081">
    <property type="protein sequence ID" value="OIP96634.1"/>
    <property type="molecule type" value="Genomic_DNA"/>
</dbReference>
<keyword evidence="4 6" id="KW-1133">Transmembrane helix</keyword>
<dbReference type="SUPFAM" id="SSF54523">
    <property type="entry name" value="Pili subunits"/>
    <property type="match status" value="1"/>
</dbReference>
<evidence type="ECO:0000256" key="1">
    <source>
        <dbReference type="ARBA" id="ARBA00004167"/>
    </source>
</evidence>
<reference evidence="7 8" key="1">
    <citation type="journal article" date="2016" name="Environ. Microbiol.">
        <title>Genomic resolution of a cold subsurface aquifer community provides metabolic insights for novel microbes adapted to high CO concentrations.</title>
        <authorList>
            <person name="Probst A.J."/>
            <person name="Castelle C.J."/>
            <person name="Singh A."/>
            <person name="Brown C.T."/>
            <person name="Anantharaman K."/>
            <person name="Sharon I."/>
            <person name="Hug L.A."/>
            <person name="Burstein D."/>
            <person name="Emerson J.B."/>
            <person name="Thomas B.C."/>
            <person name="Banfield J.F."/>
        </authorList>
    </citation>
    <scope>NUCLEOTIDE SEQUENCE [LARGE SCALE GENOMIC DNA]</scope>
    <source>
        <strain evidence="7">CG2_30_54_11</strain>
    </source>
</reference>
<evidence type="ECO:0000313" key="8">
    <source>
        <dbReference type="Proteomes" id="UP000183245"/>
    </source>
</evidence>
<gene>
    <name evidence="7" type="ORF">AUK40_04725</name>
</gene>
<dbReference type="NCBIfam" id="TIGR02532">
    <property type="entry name" value="IV_pilin_GFxxxE"/>
    <property type="match status" value="1"/>
</dbReference>
<dbReference type="Proteomes" id="UP000183245">
    <property type="component" value="Unassembled WGS sequence"/>
</dbReference>
<dbReference type="InterPro" id="IPR012902">
    <property type="entry name" value="N_methyl_site"/>
</dbReference>
<dbReference type="Pfam" id="PF07963">
    <property type="entry name" value="N_methyl"/>
    <property type="match status" value="1"/>
</dbReference>
<dbReference type="InterPro" id="IPR045584">
    <property type="entry name" value="Pilin-like"/>
</dbReference>
<evidence type="ECO:0000313" key="7">
    <source>
        <dbReference type="EMBL" id="OIP96634.1"/>
    </source>
</evidence>
<dbReference type="STRING" id="1817892.AUK40_04725"/>
<dbReference type="InterPro" id="IPR000983">
    <property type="entry name" value="Bac_GSPG_pilin"/>
</dbReference>
<dbReference type="PROSITE" id="PS00409">
    <property type="entry name" value="PROKAR_NTER_METHYL"/>
    <property type="match status" value="1"/>
</dbReference>
<name>A0A1J5IQF7_9BACT</name>
<accession>A0A1J5IQF7</accession>
<protein>
    <recommendedName>
        <fullName evidence="9">Type II secretion system protein GspG C-terminal domain-containing protein</fullName>
    </recommendedName>
</protein>
<evidence type="ECO:0000256" key="3">
    <source>
        <dbReference type="ARBA" id="ARBA00022692"/>
    </source>
</evidence>
<dbReference type="PANTHER" id="PTHR30093">
    <property type="entry name" value="GENERAL SECRETION PATHWAY PROTEIN G"/>
    <property type="match status" value="1"/>
</dbReference>
<dbReference type="Gene3D" id="3.30.700.10">
    <property type="entry name" value="Glycoprotein, Type 4 Pilin"/>
    <property type="match status" value="1"/>
</dbReference>
<dbReference type="PRINTS" id="PR00813">
    <property type="entry name" value="BCTERIALGSPG"/>
</dbReference>
<dbReference type="GO" id="GO:0015627">
    <property type="term" value="C:type II protein secretion system complex"/>
    <property type="evidence" value="ECO:0007669"/>
    <property type="project" value="InterPro"/>
</dbReference>
<evidence type="ECO:0008006" key="9">
    <source>
        <dbReference type="Google" id="ProtNLM"/>
    </source>
</evidence>
<proteinExistence type="predicted"/>
<evidence type="ECO:0000256" key="5">
    <source>
        <dbReference type="ARBA" id="ARBA00023136"/>
    </source>
</evidence>
<dbReference type="AlphaFoldDB" id="A0A1J5IQF7"/>
<evidence type="ECO:0000256" key="6">
    <source>
        <dbReference type="SAM" id="Phobius"/>
    </source>
</evidence>
<keyword evidence="5 6" id="KW-0472">Membrane</keyword>
<evidence type="ECO:0000256" key="4">
    <source>
        <dbReference type="ARBA" id="ARBA00022989"/>
    </source>
</evidence>
<dbReference type="GO" id="GO:0016020">
    <property type="term" value="C:membrane"/>
    <property type="evidence" value="ECO:0007669"/>
    <property type="project" value="UniProtKB-SubCell"/>
</dbReference>